<feature type="transmembrane region" description="Helical" evidence="5">
    <location>
        <begin position="114"/>
        <end position="132"/>
    </location>
</feature>
<gene>
    <name evidence="8" type="ORF">PAI11_00850</name>
</gene>
<organism evidence="8 9">
    <name type="scientific">Patulibacter medicamentivorans</name>
    <dbReference type="NCBI Taxonomy" id="1097667"/>
    <lineage>
        <taxon>Bacteria</taxon>
        <taxon>Bacillati</taxon>
        <taxon>Actinomycetota</taxon>
        <taxon>Thermoleophilia</taxon>
        <taxon>Solirubrobacterales</taxon>
        <taxon>Patulibacteraceae</taxon>
        <taxon>Patulibacter</taxon>
    </lineage>
</organism>
<dbReference type="CDD" id="cd07302">
    <property type="entry name" value="CHD"/>
    <property type="match status" value="1"/>
</dbReference>
<feature type="transmembrane region" description="Helical" evidence="5">
    <location>
        <begin position="193"/>
        <end position="213"/>
    </location>
</feature>
<keyword evidence="2 5" id="KW-0812">Transmembrane</keyword>
<evidence type="ECO:0000259" key="6">
    <source>
        <dbReference type="PROSITE" id="PS50125"/>
    </source>
</evidence>
<feature type="domain" description="HAMP" evidence="7">
    <location>
        <begin position="245"/>
        <end position="297"/>
    </location>
</feature>
<dbReference type="GO" id="GO:0004016">
    <property type="term" value="F:adenylate cyclase activity"/>
    <property type="evidence" value="ECO:0007669"/>
    <property type="project" value="UniProtKB-EC"/>
</dbReference>
<name>H0DZY0_9ACTN</name>
<dbReference type="SUPFAM" id="SSF158472">
    <property type="entry name" value="HAMP domain-like"/>
    <property type="match status" value="1"/>
</dbReference>
<dbReference type="AlphaFoldDB" id="H0DZY0"/>
<evidence type="ECO:0000259" key="7">
    <source>
        <dbReference type="PROSITE" id="PS50885"/>
    </source>
</evidence>
<dbReference type="CDD" id="cd06225">
    <property type="entry name" value="HAMP"/>
    <property type="match status" value="1"/>
</dbReference>
<dbReference type="EMBL" id="AGUD01000003">
    <property type="protein sequence ID" value="EHN13084.1"/>
    <property type="molecule type" value="Genomic_DNA"/>
</dbReference>
<dbReference type="PANTHER" id="PTHR43081">
    <property type="entry name" value="ADENYLATE CYCLASE, TERMINAL-DIFFERENTIATION SPECIFIC-RELATED"/>
    <property type="match status" value="1"/>
</dbReference>
<accession>H0DZY0</accession>
<evidence type="ECO:0000256" key="3">
    <source>
        <dbReference type="ARBA" id="ARBA00022989"/>
    </source>
</evidence>
<dbReference type="Pfam" id="PF00672">
    <property type="entry name" value="HAMP"/>
    <property type="match status" value="1"/>
</dbReference>
<dbReference type="InterPro" id="IPR003660">
    <property type="entry name" value="HAMP_dom"/>
</dbReference>
<evidence type="ECO:0000313" key="9">
    <source>
        <dbReference type="Proteomes" id="UP000005143"/>
    </source>
</evidence>
<dbReference type="GO" id="GO:0009190">
    <property type="term" value="P:cyclic nucleotide biosynthetic process"/>
    <property type="evidence" value="ECO:0007669"/>
    <property type="project" value="InterPro"/>
</dbReference>
<dbReference type="OrthoDB" id="5476461at2"/>
<comment type="similarity">
    <text evidence="1">Belongs to the adenylyl cyclase class-3 family.</text>
</comment>
<dbReference type="RefSeq" id="WP_007569679.1">
    <property type="nucleotide sequence ID" value="NZ_AGUD01000003.1"/>
</dbReference>
<keyword evidence="9" id="KW-1185">Reference proteome</keyword>
<feature type="transmembrane region" description="Helical" evidence="5">
    <location>
        <begin position="219"/>
        <end position="243"/>
    </location>
</feature>
<dbReference type="PROSITE" id="PS50885">
    <property type="entry name" value="HAMP"/>
    <property type="match status" value="1"/>
</dbReference>
<dbReference type="Gene3D" id="3.30.70.1230">
    <property type="entry name" value="Nucleotide cyclase"/>
    <property type="match status" value="1"/>
</dbReference>
<reference evidence="8 9" key="1">
    <citation type="journal article" date="2013" name="Biodegradation">
        <title>Quantitative proteomic analysis of ibuprofen-degrading Patulibacter sp. strain I11.</title>
        <authorList>
            <person name="Almeida B."/>
            <person name="Kjeldal H."/>
            <person name="Lolas I."/>
            <person name="Knudsen A.D."/>
            <person name="Carvalho G."/>
            <person name="Nielsen K.L."/>
            <person name="Barreto Crespo M.T."/>
            <person name="Stensballe A."/>
            <person name="Nielsen J.L."/>
        </authorList>
    </citation>
    <scope>NUCLEOTIDE SEQUENCE [LARGE SCALE GENOMIC DNA]</scope>
    <source>
        <strain evidence="8 9">I11</strain>
    </source>
</reference>
<keyword evidence="8" id="KW-0456">Lyase</keyword>
<dbReference type="PANTHER" id="PTHR43081:SF1">
    <property type="entry name" value="ADENYLATE CYCLASE, TERMINAL-DIFFERENTIATION SPECIFIC"/>
    <property type="match status" value="1"/>
</dbReference>
<dbReference type="GO" id="GO:0016020">
    <property type="term" value="C:membrane"/>
    <property type="evidence" value="ECO:0007669"/>
    <property type="project" value="InterPro"/>
</dbReference>
<dbReference type="InterPro" id="IPR050697">
    <property type="entry name" value="Adenylyl/Guanylyl_Cyclase_3/4"/>
</dbReference>
<dbReference type="Pfam" id="PF00211">
    <property type="entry name" value="Guanylate_cyc"/>
    <property type="match status" value="1"/>
</dbReference>
<proteinExistence type="inferred from homology"/>
<evidence type="ECO:0000256" key="1">
    <source>
        <dbReference type="ARBA" id="ARBA00005381"/>
    </source>
</evidence>
<keyword evidence="3 5" id="KW-1133">Transmembrane helix</keyword>
<feature type="transmembrane region" description="Helical" evidence="5">
    <location>
        <begin position="138"/>
        <end position="160"/>
    </location>
</feature>
<feature type="transmembrane region" description="Helical" evidence="5">
    <location>
        <begin position="20"/>
        <end position="44"/>
    </location>
</feature>
<feature type="domain" description="Guanylate cyclase" evidence="6">
    <location>
        <begin position="329"/>
        <end position="453"/>
    </location>
</feature>
<feature type="region of interest" description="Disordered" evidence="4">
    <location>
        <begin position="490"/>
        <end position="525"/>
    </location>
</feature>
<protein>
    <submittedName>
        <fullName evidence="8">Adenylate cyclase</fullName>
        <ecNumber evidence="8">4.6.1.1</ecNumber>
    </submittedName>
</protein>
<dbReference type="SUPFAM" id="SSF55073">
    <property type="entry name" value="Nucleotide cyclase"/>
    <property type="match status" value="1"/>
</dbReference>
<dbReference type="Proteomes" id="UP000005143">
    <property type="component" value="Unassembled WGS sequence"/>
</dbReference>
<evidence type="ECO:0000313" key="8">
    <source>
        <dbReference type="EMBL" id="EHN13084.1"/>
    </source>
</evidence>
<dbReference type="InterPro" id="IPR001054">
    <property type="entry name" value="A/G_cyclase"/>
</dbReference>
<keyword evidence="5" id="KW-0472">Membrane</keyword>
<dbReference type="InterPro" id="IPR029787">
    <property type="entry name" value="Nucleotide_cyclase"/>
</dbReference>
<dbReference type="Gene3D" id="6.10.340.10">
    <property type="match status" value="1"/>
</dbReference>
<dbReference type="EC" id="4.6.1.1" evidence="8"/>
<dbReference type="GO" id="GO:0035556">
    <property type="term" value="P:intracellular signal transduction"/>
    <property type="evidence" value="ECO:0007669"/>
    <property type="project" value="InterPro"/>
</dbReference>
<dbReference type="SMART" id="SM00044">
    <property type="entry name" value="CYCc"/>
    <property type="match status" value="1"/>
</dbReference>
<evidence type="ECO:0000256" key="2">
    <source>
        <dbReference type="ARBA" id="ARBA00022692"/>
    </source>
</evidence>
<comment type="caution">
    <text evidence="8">The sequence shown here is derived from an EMBL/GenBank/DDBJ whole genome shotgun (WGS) entry which is preliminary data.</text>
</comment>
<evidence type="ECO:0000256" key="4">
    <source>
        <dbReference type="SAM" id="MobiDB-lite"/>
    </source>
</evidence>
<feature type="transmembrane region" description="Helical" evidence="5">
    <location>
        <begin position="50"/>
        <end position="71"/>
    </location>
</feature>
<evidence type="ECO:0000256" key="5">
    <source>
        <dbReference type="SAM" id="Phobius"/>
    </source>
</evidence>
<sequence length="525" mass="55717">MLDRLARHFYERLGVRYQLLFLATQGPAAMLVALGTVVLIGSYYDLAPGRLAIAGGIGAAFTGLAVLLAAIRSQPYLVKVVAWRQNPAPTDPETTAAWDAATNFPMRSFRRNALMINVIAVIPSTAAIVALIEQPWHAGFVIAAGCLAPATYATILNYSIAEILMRPAIQEIAAALPDDFQFERRGLPVRKRFLLSLPAVTGVTGMVVGALVTDGGGTGTLAATVAVSLVVGLGLSLEVTVLLSRAITDPIGRVRVAMARVRGGDYAFRLPPETSDELGQLFHDFNQMAAGLAEREQLREAFGTYLDKDIVRFILSDRYPREGVEIDVSILFCDVRDFTAFAERSAAPDVVAALNALFETVVPIISRHGGHVDKFLGDGMLAVFGAPEFFDDHADRAVAAACEIVRTVNRLDATLMVGAGVNSGRVVAGSIGGAGRLNFSVIGDAVNVAARVESATRQTGDDVLVTAATRDTLRRPVRLTSRGTVELKGKSRPVEVLTPLPPDRHGARLAGDGAAGAGEQLPVES</sequence>
<dbReference type="SMART" id="SM00304">
    <property type="entry name" value="HAMP"/>
    <property type="match status" value="1"/>
</dbReference>
<dbReference type="PROSITE" id="PS50125">
    <property type="entry name" value="GUANYLATE_CYCLASE_2"/>
    <property type="match status" value="1"/>
</dbReference>